<proteinExistence type="predicted"/>
<gene>
    <name evidence="1" type="ORF">DVG78_10460</name>
</gene>
<evidence type="ECO:0000313" key="1">
    <source>
        <dbReference type="EMBL" id="RDB05834.1"/>
    </source>
</evidence>
<dbReference type="Proteomes" id="UP000253141">
    <property type="component" value="Unassembled WGS sequence"/>
</dbReference>
<evidence type="ECO:0000313" key="2">
    <source>
        <dbReference type="Proteomes" id="UP000253141"/>
    </source>
</evidence>
<dbReference type="AlphaFoldDB" id="A0A369IF25"/>
<name>A0A369IF25_9BACT</name>
<reference evidence="1 2" key="1">
    <citation type="submission" date="2018-07" db="EMBL/GenBank/DDBJ databases">
        <title>Genome analysis of Runella aurantiaca.</title>
        <authorList>
            <person name="Yang X."/>
        </authorList>
    </citation>
    <scope>NUCLEOTIDE SEQUENCE [LARGE SCALE GENOMIC DNA]</scope>
    <source>
        <strain evidence="1 2">YX9</strain>
    </source>
</reference>
<keyword evidence="2" id="KW-1185">Reference proteome</keyword>
<comment type="caution">
    <text evidence="1">The sequence shown here is derived from an EMBL/GenBank/DDBJ whole genome shotgun (WGS) entry which is preliminary data.</text>
</comment>
<protein>
    <submittedName>
        <fullName evidence="1">Uncharacterized protein</fullName>
    </submittedName>
</protein>
<accession>A0A369IF25</accession>
<dbReference type="EMBL" id="QPIW01000007">
    <property type="protein sequence ID" value="RDB05834.1"/>
    <property type="molecule type" value="Genomic_DNA"/>
</dbReference>
<organism evidence="1 2">
    <name type="scientific">Runella aurantiaca</name>
    <dbReference type="NCBI Taxonomy" id="2282308"/>
    <lineage>
        <taxon>Bacteria</taxon>
        <taxon>Pseudomonadati</taxon>
        <taxon>Bacteroidota</taxon>
        <taxon>Cytophagia</taxon>
        <taxon>Cytophagales</taxon>
        <taxon>Spirosomataceae</taxon>
        <taxon>Runella</taxon>
    </lineage>
</organism>
<sequence length="97" mass="10835">MFFSGSITLFGQNCGTPSATDADELFFGKFIHKRLKGKNTWAGAVTVNYVPVKVHINRNDDGSGGVDLFALNAKFAELNRAFLPVGFRRFVRQRRSH</sequence>